<reference evidence="1 2" key="1">
    <citation type="submission" date="2021-07" db="EMBL/GenBank/DDBJ databases">
        <title>Whole Genome Sequence of Nocardia Iowensis.</title>
        <authorList>
            <person name="Lamm A."/>
            <person name="Collins-Fairclough A.M."/>
            <person name="Bunk B."/>
            <person name="Sproer C."/>
        </authorList>
    </citation>
    <scope>NUCLEOTIDE SEQUENCE [LARGE SCALE GENOMIC DNA]</scope>
    <source>
        <strain evidence="1 2">NRRL 5646</strain>
    </source>
</reference>
<organism evidence="1 2">
    <name type="scientific">Nocardia iowensis</name>
    <dbReference type="NCBI Taxonomy" id="204891"/>
    <lineage>
        <taxon>Bacteria</taxon>
        <taxon>Bacillati</taxon>
        <taxon>Actinomycetota</taxon>
        <taxon>Actinomycetes</taxon>
        <taxon>Mycobacteriales</taxon>
        <taxon>Nocardiaceae</taxon>
        <taxon>Nocardia</taxon>
    </lineage>
</organism>
<proteinExistence type="predicted"/>
<accession>A0ABX8RQE5</accession>
<dbReference type="Proteomes" id="UP000694257">
    <property type="component" value="Chromosome"/>
</dbReference>
<dbReference type="EMBL" id="CP078145">
    <property type="protein sequence ID" value="QXN91813.1"/>
    <property type="molecule type" value="Genomic_DNA"/>
</dbReference>
<name>A0ABX8RQE5_NOCIO</name>
<protein>
    <submittedName>
        <fullName evidence="1">Phytanoyl-CoA dioxygenase family protein</fullName>
    </submittedName>
</protein>
<keyword evidence="1" id="KW-0560">Oxidoreductase</keyword>
<dbReference type="RefSeq" id="WP_218472663.1">
    <property type="nucleotide sequence ID" value="NZ_BAABJN010000009.1"/>
</dbReference>
<gene>
    <name evidence="1" type="ORF">KV110_01010</name>
</gene>
<dbReference type="Pfam" id="PF05721">
    <property type="entry name" value="PhyH"/>
    <property type="match status" value="1"/>
</dbReference>
<evidence type="ECO:0000313" key="1">
    <source>
        <dbReference type="EMBL" id="QXN91813.1"/>
    </source>
</evidence>
<keyword evidence="1" id="KW-0223">Dioxygenase</keyword>
<dbReference type="GO" id="GO:0051213">
    <property type="term" value="F:dioxygenase activity"/>
    <property type="evidence" value="ECO:0007669"/>
    <property type="project" value="UniProtKB-KW"/>
</dbReference>
<sequence>MLGQEELRTFAEQGFLVLPQVVSHELVARAAAAVDGSIAAEPPGSGVRGPYFYFPASQQVPDLLSLLMDSPAFELAECLTGSNTLTPPEQVQIALNIPPFSHRPGGPHIDGFPPEPDGRPGTFTLLAGVLLSDQLDEDAGNLWAWPGTHLTHAEYFRRYGPDAFFKAAGYPHISLPEPVQIRGRAGDLLLAHYLLGHNIGGNTAKQTRRAIYFRVKRSGHNPRWREFLQDPWLEYDPIRSLAT</sequence>
<evidence type="ECO:0000313" key="2">
    <source>
        <dbReference type="Proteomes" id="UP000694257"/>
    </source>
</evidence>
<dbReference type="InterPro" id="IPR008775">
    <property type="entry name" value="Phytyl_CoA_dOase-like"/>
</dbReference>
<keyword evidence="2" id="KW-1185">Reference proteome</keyword>